<protein>
    <submittedName>
        <fullName evidence="3">Uncharacterized protein</fullName>
    </submittedName>
</protein>
<feature type="region of interest" description="Disordered" evidence="1">
    <location>
        <begin position="151"/>
        <end position="190"/>
    </location>
</feature>
<evidence type="ECO:0000256" key="1">
    <source>
        <dbReference type="SAM" id="MobiDB-lite"/>
    </source>
</evidence>
<feature type="compositionally biased region" description="Polar residues" evidence="1">
    <location>
        <begin position="238"/>
        <end position="251"/>
    </location>
</feature>
<feature type="compositionally biased region" description="Polar residues" evidence="1">
    <location>
        <begin position="215"/>
        <end position="231"/>
    </location>
</feature>
<dbReference type="OrthoDB" id="5538802at2759"/>
<accession>A0A9W8HQB7</accession>
<proteinExistence type="predicted"/>
<feature type="compositionally biased region" description="Low complexity" evidence="1">
    <location>
        <begin position="181"/>
        <end position="190"/>
    </location>
</feature>
<dbReference type="Proteomes" id="UP001140094">
    <property type="component" value="Unassembled WGS sequence"/>
</dbReference>
<reference evidence="3" key="1">
    <citation type="submission" date="2022-07" db="EMBL/GenBank/DDBJ databases">
        <title>Phylogenomic reconstructions and comparative analyses of Kickxellomycotina fungi.</title>
        <authorList>
            <person name="Reynolds N.K."/>
            <person name="Stajich J.E."/>
            <person name="Barry K."/>
            <person name="Grigoriev I.V."/>
            <person name="Crous P."/>
            <person name="Smith M.E."/>
        </authorList>
    </citation>
    <scope>NUCLEOTIDE SEQUENCE</scope>
    <source>
        <strain evidence="3">NRRL 1565</strain>
    </source>
</reference>
<feature type="region of interest" description="Disordered" evidence="1">
    <location>
        <begin position="214"/>
        <end position="261"/>
    </location>
</feature>
<evidence type="ECO:0000313" key="4">
    <source>
        <dbReference type="Proteomes" id="UP001140094"/>
    </source>
</evidence>
<keyword evidence="4" id="KW-1185">Reference proteome</keyword>
<feature type="compositionally biased region" description="Polar residues" evidence="1">
    <location>
        <begin position="151"/>
        <end position="177"/>
    </location>
</feature>
<sequence>MIDYEAVSFKKLQSCAYEYDNYTIPLFPRFKRICPDSTKLSQLQCFPIIGNIGICIILSRFILHATGFACLSTSTKLRMAGMCFAMFVLGFIPFFNVWLVYKVQPLYMCWRWFSSDIGSKGLYHGMSEIGMLTQYITAEANAAQRSSHLTMSSIGDSNRSHSSLAPSTVTLNESPPISGNKYSSKSTSKYQSTTHGTVNFYPSVDKPYPKVQRLWSKSQASSQHANRSGYSSFCPVPTNRSTVAESENDTQSTHRKSYESARVSVFPEEADFLKSNYPVRQSAIDNWPLKDQNPFISPH</sequence>
<evidence type="ECO:0000256" key="2">
    <source>
        <dbReference type="SAM" id="Phobius"/>
    </source>
</evidence>
<keyword evidence="2" id="KW-1133">Transmembrane helix</keyword>
<dbReference type="EMBL" id="JANBUO010002476">
    <property type="protein sequence ID" value="KAJ2794609.1"/>
    <property type="molecule type" value="Genomic_DNA"/>
</dbReference>
<organism evidence="3 4">
    <name type="scientific">Coemansia guatemalensis</name>
    <dbReference type="NCBI Taxonomy" id="2761395"/>
    <lineage>
        <taxon>Eukaryota</taxon>
        <taxon>Fungi</taxon>
        <taxon>Fungi incertae sedis</taxon>
        <taxon>Zoopagomycota</taxon>
        <taxon>Kickxellomycotina</taxon>
        <taxon>Kickxellomycetes</taxon>
        <taxon>Kickxellales</taxon>
        <taxon>Kickxellaceae</taxon>
        <taxon>Coemansia</taxon>
    </lineage>
</organism>
<dbReference type="AlphaFoldDB" id="A0A9W8HQB7"/>
<keyword evidence="2" id="KW-0812">Transmembrane</keyword>
<keyword evidence="2" id="KW-0472">Membrane</keyword>
<name>A0A9W8HQB7_9FUNG</name>
<comment type="caution">
    <text evidence="3">The sequence shown here is derived from an EMBL/GenBank/DDBJ whole genome shotgun (WGS) entry which is preliminary data.</text>
</comment>
<evidence type="ECO:0000313" key="3">
    <source>
        <dbReference type="EMBL" id="KAJ2794609.1"/>
    </source>
</evidence>
<feature type="transmembrane region" description="Helical" evidence="2">
    <location>
        <begin position="48"/>
        <end position="71"/>
    </location>
</feature>
<gene>
    <name evidence="3" type="ORF">H4R20_006167</name>
</gene>
<feature type="transmembrane region" description="Helical" evidence="2">
    <location>
        <begin position="83"/>
        <end position="101"/>
    </location>
</feature>